<protein>
    <submittedName>
        <fullName evidence="2">Uncharacterized protein</fullName>
    </submittedName>
</protein>
<gene>
    <name evidence="2" type="ORF">SVIM_LOCUS460606</name>
</gene>
<organism evidence="2">
    <name type="scientific">Salix viminalis</name>
    <name type="common">Common osier</name>
    <name type="synonym">Basket willow</name>
    <dbReference type="NCBI Taxonomy" id="40686"/>
    <lineage>
        <taxon>Eukaryota</taxon>
        <taxon>Viridiplantae</taxon>
        <taxon>Streptophyta</taxon>
        <taxon>Embryophyta</taxon>
        <taxon>Tracheophyta</taxon>
        <taxon>Spermatophyta</taxon>
        <taxon>Magnoliopsida</taxon>
        <taxon>eudicotyledons</taxon>
        <taxon>Gunneridae</taxon>
        <taxon>Pentapetalae</taxon>
        <taxon>rosids</taxon>
        <taxon>fabids</taxon>
        <taxon>Malpighiales</taxon>
        <taxon>Salicaceae</taxon>
        <taxon>Saliceae</taxon>
        <taxon>Salix</taxon>
    </lineage>
</organism>
<sequence>MSEKETGESLVTTTSLPQSSKERAGRKAQPLQALKIFELETIRKLWLLLPSQLWQKRKPSKASFVRDEDERSEGGLQRLQQ</sequence>
<accession>A0A6N2NA94</accession>
<proteinExistence type="predicted"/>
<evidence type="ECO:0000256" key="1">
    <source>
        <dbReference type="SAM" id="MobiDB-lite"/>
    </source>
</evidence>
<name>A0A6N2NA94_SALVM</name>
<feature type="region of interest" description="Disordered" evidence="1">
    <location>
        <begin position="1"/>
        <end position="28"/>
    </location>
</feature>
<feature type="compositionally biased region" description="Polar residues" evidence="1">
    <location>
        <begin position="9"/>
        <end position="19"/>
    </location>
</feature>
<feature type="compositionally biased region" description="Basic and acidic residues" evidence="1">
    <location>
        <begin position="64"/>
        <end position="73"/>
    </location>
</feature>
<dbReference type="AlphaFoldDB" id="A0A6N2NA94"/>
<reference evidence="2" key="1">
    <citation type="submission" date="2019-03" db="EMBL/GenBank/DDBJ databases">
        <authorList>
            <person name="Mank J."/>
            <person name="Almeida P."/>
        </authorList>
    </citation>
    <scope>NUCLEOTIDE SEQUENCE</scope>
    <source>
        <strain evidence="2">78183</strain>
    </source>
</reference>
<evidence type="ECO:0000313" key="2">
    <source>
        <dbReference type="EMBL" id="VFU61513.1"/>
    </source>
</evidence>
<dbReference type="EMBL" id="CAADRP010002118">
    <property type="protein sequence ID" value="VFU61513.1"/>
    <property type="molecule type" value="Genomic_DNA"/>
</dbReference>
<feature type="region of interest" description="Disordered" evidence="1">
    <location>
        <begin position="57"/>
        <end position="81"/>
    </location>
</feature>